<reference evidence="15" key="1">
    <citation type="submission" date="2023-07" db="EMBL/GenBank/DDBJ databases">
        <title>A chromosome-level genome assembly of Lolium multiflorum.</title>
        <authorList>
            <person name="Chen Y."/>
            <person name="Copetti D."/>
            <person name="Kolliker R."/>
            <person name="Studer B."/>
        </authorList>
    </citation>
    <scope>NUCLEOTIDE SEQUENCE</scope>
    <source>
        <strain evidence="15">02402/16</strain>
        <tissue evidence="15">Leaf</tissue>
    </source>
</reference>
<dbReference type="GO" id="GO:0043565">
    <property type="term" value="F:sequence-specific DNA binding"/>
    <property type="evidence" value="ECO:0007669"/>
    <property type="project" value="InterPro"/>
</dbReference>
<dbReference type="PANTHER" id="PTHR45658">
    <property type="entry name" value="GATA TRANSCRIPTION FACTOR"/>
    <property type="match status" value="1"/>
</dbReference>
<dbReference type="PROSITE" id="PS50114">
    <property type="entry name" value="GATA_ZN_FINGER_2"/>
    <property type="match status" value="2"/>
</dbReference>
<evidence type="ECO:0000256" key="4">
    <source>
        <dbReference type="ARBA" id="ARBA00022771"/>
    </source>
</evidence>
<dbReference type="AlphaFoldDB" id="A0AAD8RRD5"/>
<dbReference type="InterPro" id="IPR000679">
    <property type="entry name" value="Znf_GATA"/>
</dbReference>
<dbReference type="CDD" id="cd00202">
    <property type="entry name" value="ZnF_GATA"/>
    <property type="match status" value="2"/>
</dbReference>
<dbReference type="GO" id="GO:0006355">
    <property type="term" value="P:regulation of DNA-templated transcription"/>
    <property type="evidence" value="ECO:0007669"/>
    <property type="project" value="InterPro"/>
</dbReference>
<feature type="compositionally biased region" description="Basic residues" evidence="13">
    <location>
        <begin position="303"/>
        <end position="317"/>
    </location>
</feature>
<dbReference type="FunFam" id="3.30.50.10:FF:000025">
    <property type="entry name" value="GATA transcription factor"/>
    <property type="match status" value="1"/>
</dbReference>
<proteinExistence type="inferred from homology"/>
<dbReference type="SUPFAM" id="SSF57716">
    <property type="entry name" value="Glucocorticoid receptor-like (DNA-binding domain)"/>
    <property type="match status" value="2"/>
</dbReference>
<evidence type="ECO:0000256" key="13">
    <source>
        <dbReference type="SAM" id="MobiDB-lite"/>
    </source>
</evidence>
<dbReference type="Pfam" id="PF00320">
    <property type="entry name" value="GATA"/>
    <property type="match status" value="2"/>
</dbReference>
<comment type="caution">
    <text evidence="15">The sequence shown here is derived from an EMBL/GenBank/DDBJ whole genome shotgun (WGS) entry which is preliminary data.</text>
</comment>
<keyword evidence="10" id="KW-0539">Nucleus</keyword>
<evidence type="ECO:0000256" key="11">
    <source>
        <dbReference type="ARBA" id="ARBA00055020"/>
    </source>
</evidence>
<feature type="region of interest" description="Disordered" evidence="13">
    <location>
        <begin position="275"/>
        <end position="326"/>
    </location>
</feature>
<keyword evidence="8" id="KW-0010">Activator</keyword>
<dbReference type="EMBL" id="JAUUTY010000005">
    <property type="protein sequence ID" value="KAK1628496.1"/>
    <property type="molecule type" value="Genomic_DNA"/>
</dbReference>
<dbReference type="Proteomes" id="UP001231189">
    <property type="component" value="Unassembled WGS sequence"/>
</dbReference>
<dbReference type="SMART" id="SM00401">
    <property type="entry name" value="ZnF_GATA"/>
    <property type="match status" value="2"/>
</dbReference>
<feature type="region of interest" description="Disordered" evidence="13">
    <location>
        <begin position="395"/>
        <end position="439"/>
    </location>
</feature>
<keyword evidence="5" id="KW-0862">Zinc</keyword>
<keyword evidence="16" id="KW-1185">Reference proteome</keyword>
<dbReference type="GO" id="GO:0008270">
    <property type="term" value="F:zinc ion binding"/>
    <property type="evidence" value="ECO:0007669"/>
    <property type="project" value="UniProtKB-KW"/>
</dbReference>
<name>A0AAD8RRD5_LOLMU</name>
<feature type="region of interest" description="Disordered" evidence="13">
    <location>
        <begin position="1"/>
        <end position="39"/>
    </location>
</feature>
<comment type="function">
    <text evidence="11">Transcriptional activator that specifically binds 5'-GATA-3' or 5'-GAT-3' motifs within gene promoters. May be involved in the regulation of some light-responsive genes.</text>
</comment>
<comment type="similarity">
    <text evidence="2">Belongs to the type IV zinc-finger family. Class A subfamily.</text>
</comment>
<feature type="region of interest" description="Disordered" evidence="13">
    <location>
        <begin position="91"/>
        <end position="139"/>
    </location>
</feature>
<keyword evidence="4 12" id="KW-0863">Zinc-finger</keyword>
<evidence type="ECO:0000313" key="16">
    <source>
        <dbReference type="Proteomes" id="UP001231189"/>
    </source>
</evidence>
<evidence type="ECO:0000256" key="2">
    <source>
        <dbReference type="ARBA" id="ARBA00005694"/>
    </source>
</evidence>
<evidence type="ECO:0000256" key="5">
    <source>
        <dbReference type="ARBA" id="ARBA00022833"/>
    </source>
</evidence>
<dbReference type="InterPro" id="IPR013088">
    <property type="entry name" value="Znf_NHR/GATA"/>
</dbReference>
<evidence type="ECO:0000256" key="9">
    <source>
        <dbReference type="ARBA" id="ARBA00023163"/>
    </source>
</evidence>
<feature type="compositionally biased region" description="Basic and acidic residues" evidence="13">
    <location>
        <begin position="102"/>
        <end position="111"/>
    </location>
</feature>
<organism evidence="15 16">
    <name type="scientific">Lolium multiflorum</name>
    <name type="common">Italian ryegrass</name>
    <name type="synonym">Lolium perenne subsp. multiflorum</name>
    <dbReference type="NCBI Taxonomy" id="4521"/>
    <lineage>
        <taxon>Eukaryota</taxon>
        <taxon>Viridiplantae</taxon>
        <taxon>Streptophyta</taxon>
        <taxon>Embryophyta</taxon>
        <taxon>Tracheophyta</taxon>
        <taxon>Spermatophyta</taxon>
        <taxon>Magnoliopsida</taxon>
        <taxon>Liliopsida</taxon>
        <taxon>Poales</taxon>
        <taxon>Poaceae</taxon>
        <taxon>BOP clade</taxon>
        <taxon>Pooideae</taxon>
        <taxon>Poodae</taxon>
        <taxon>Poeae</taxon>
        <taxon>Poeae Chloroplast Group 2 (Poeae type)</taxon>
        <taxon>Loliodinae</taxon>
        <taxon>Loliinae</taxon>
        <taxon>Lolium</taxon>
    </lineage>
</organism>
<dbReference type="GO" id="GO:0030154">
    <property type="term" value="P:cell differentiation"/>
    <property type="evidence" value="ECO:0007669"/>
    <property type="project" value="TreeGrafter"/>
</dbReference>
<evidence type="ECO:0000256" key="7">
    <source>
        <dbReference type="ARBA" id="ARBA00023125"/>
    </source>
</evidence>
<evidence type="ECO:0000256" key="8">
    <source>
        <dbReference type="ARBA" id="ARBA00023159"/>
    </source>
</evidence>
<evidence type="ECO:0000256" key="3">
    <source>
        <dbReference type="ARBA" id="ARBA00022723"/>
    </source>
</evidence>
<keyword evidence="6" id="KW-0805">Transcription regulation</keyword>
<dbReference type="PROSITE" id="PS00344">
    <property type="entry name" value="GATA_ZN_FINGER_1"/>
    <property type="match status" value="1"/>
</dbReference>
<dbReference type="Gene3D" id="3.30.50.10">
    <property type="entry name" value="Erythroid Transcription Factor GATA-1, subunit A"/>
    <property type="match status" value="2"/>
</dbReference>
<dbReference type="InterPro" id="IPR051140">
    <property type="entry name" value="GATA_TF"/>
</dbReference>
<protein>
    <recommendedName>
        <fullName evidence="14">GATA-type domain-containing protein</fullName>
    </recommendedName>
</protein>
<accession>A0AAD8RRD5</accession>
<feature type="domain" description="GATA-type" evidence="14">
    <location>
        <begin position="220"/>
        <end position="256"/>
    </location>
</feature>
<evidence type="ECO:0000256" key="12">
    <source>
        <dbReference type="PROSITE-ProRule" id="PRU00094"/>
    </source>
</evidence>
<gene>
    <name evidence="15" type="ORF">QYE76_002811</name>
</gene>
<evidence type="ECO:0000259" key="14">
    <source>
        <dbReference type="PROSITE" id="PS50114"/>
    </source>
</evidence>
<keyword evidence="7" id="KW-0238">DNA-binding</keyword>
<feature type="domain" description="GATA-type" evidence="14">
    <location>
        <begin position="323"/>
        <end position="363"/>
    </location>
</feature>
<keyword evidence="9" id="KW-0804">Transcription</keyword>
<sequence>MAAAEEGNGGEPPGLGRRRRPRFRPTDMAGGGVVGGKEDGGRETQLYILALPTAALPAVLISRLDAAVPRKARTCLPRAVPSAWWSGRISFLPPPPSPEAQDPAKEEEGRRFPRPQRVRVAPSLDLGAAEAGGGGEKPAKRLRKCLHCGKKEMRRGTLCNACSHPGALQECRPAASPILDSPPLVNPIWEPEVPGAIYLVRKSAAERRPHTHRAEAAPAARPGTRCLHCGSSELPLWIEGPTGRREVCAACGMRYKKGRLLPDCPPAARPIINSPPESRIWEPEVPPPSVHLPKKSPAPSWRSPKKISKKKKKKHKGPAPWPKDKGKTCLHCGTSETPQWREGPKGRGTLCNACGVRYKQGGLLPEYRPAASPTFLPSKHANMRRKVLQLHRNRRDLSPPAPVDSFMNLPPIRDDRPADTAGHAVEDPASAPGCTDKPIDVPSSLDSLLLDGPSAPLIVESDDFLIS</sequence>
<evidence type="ECO:0000313" key="15">
    <source>
        <dbReference type="EMBL" id="KAK1628496.1"/>
    </source>
</evidence>
<evidence type="ECO:0000256" key="6">
    <source>
        <dbReference type="ARBA" id="ARBA00023015"/>
    </source>
</evidence>
<evidence type="ECO:0000256" key="10">
    <source>
        <dbReference type="ARBA" id="ARBA00023242"/>
    </source>
</evidence>
<dbReference type="GO" id="GO:0005634">
    <property type="term" value="C:nucleus"/>
    <property type="evidence" value="ECO:0007669"/>
    <property type="project" value="UniProtKB-SubCell"/>
</dbReference>
<dbReference type="PANTHER" id="PTHR45658:SF130">
    <property type="entry name" value="GATA TRANSCRIPTION FACTOR 14"/>
    <property type="match status" value="1"/>
</dbReference>
<comment type="subcellular location">
    <subcellularLocation>
        <location evidence="1">Nucleus</location>
    </subcellularLocation>
</comment>
<evidence type="ECO:0000256" key="1">
    <source>
        <dbReference type="ARBA" id="ARBA00004123"/>
    </source>
</evidence>
<keyword evidence="3" id="KW-0479">Metal-binding</keyword>